<dbReference type="OrthoDB" id="4188844at2759"/>
<proteinExistence type="predicted"/>
<feature type="compositionally biased region" description="Low complexity" evidence="1">
    <location>
        <begin position="19"/>
        <end position="29"/>
    </location>
</feature>
<gene>
    <name evidence="2" type="ORF">VMCG_02701</name>
</gene>
<keyword evidence="3" id="KW-1185">Reference proteome</keyword>
<dbReference type="AlphaFoldDB" id="A0A423WZ28"/>
<evidence type="ECO:0000313" key="2">
    <source>
        <dbReference type="EMBL" id="ROW08804.1"/>
    </source>
</evidence>
<feature type="region of interest" description="Disordered" evidence="1">
    <location>
        <begin position="82"/>
        <end position="120"/>
    </location>
</feature>
<protein>
    <submittedName>
        <fullName evidence="2">Uncharacterized protein</fullName>
    </submittedName>
</protein>
<organism evidence="2 3">
    <name type="scientific">Cytospora schulzeri</name>
    <dbReference type="NCBI Taxonomy" id="448051"/>
    <lineage>
        <taxon>Eukaryota</taxon>
        <taxon>Fungi</taxon>
        <taxon>Dikarya</taxon>
        <taxon>Ascomycota</taxon>
        <taxon>Pezizomycotina</taxon>
        <taxon>Sordariomycetes</taxon>
        <taxon>Sordariomycetidae</taxon>
        <taxon>Diaporthales</taxon>
        <taxon>Cytosporaceae</taxon>
        <taxon>Cytospora</taxon>
    </lineage>
</organism>
<feature type="region of interest" description="Disordered" evidence="1">
    <location>
        <begin position="1"/>
        <end position="70"/>
    </location>
</feature>
<accession>A0A423WZ28</accession>
<sequence>MADRYGHPRQTVFGRRHASAAATVSYSSVPPQATSHQPQEPSKLSNTTNAVTSPAPTVNNSSSNSNNNINAGVRRNLFQSQLTRRPTGPGPNETAPGRFDGQCGGLGGMEVDEDESASSDIVVRDKNGDVELDEPPALVVDDPDEIVLDMRQENEKERQRLADAVKHHQINQNSVPAQPEELLEAVKASLRAKVAALAEDNWMYEKEDEPRVL</sequence>
<comment type="caution">
    <text evidence="2">The sequence shown here is derived from an EMBL/GenBank/DDBJ whole genome shotgun (WGS) entry which is preliminary data.</text>
</comment>
<evidence type="ECO:0000313" key="3">
    <source>
        <dbReference type="Proteomes" id="UP000283895"/>
    </source>
</evidence>
<evidence type="ECO:0000256" key="1">
    <source>
        <dbReference type="SAM" id="MobiDB-lite"/>
    </source>
</evidence>
<dbReference type="Proteomes" id="UP000283895">
    <property type="component" value="Unassembled WGS sequence"/>
</dbReference>
<feature type="compositionally biased region" description="Polar residues" evidence="1">
    <location>
        <begin position="30"/>
        <end position="58"/>
    </location>
</feature>
<reference evidence="2 3" key="1">
    <citation type="submission" date="2015-09" db="EMBL/GenBank/DDBJ databases">
        <title>Host preference determinants of Valsa canker pathogens revealed by comparative genomics.</title>
        <authorList>
            <person name="Yin Z."/>
            <person name="Huang L."/>
        </authorList>
    </citation>
    <scope>NUCLEOTIDE SEQUENCE [LARGE SCALE GENOMIC DNA]</scope>
    <source>
        <strain evidence="2 3">03-1</strain>
    </source>
</reference>
<feature type="compositionally biased region" description="Low complexity" evidence="1">
    <location>
        <begin position="59"/>
        <end position="70"/>
    </location>
</feature>
<dbReference type="EMBL" id="LKEA01000005">
    <property type="protein sequence ID" value="ROW08804.1"/>
    <property type="molecule type" value="Genomic_DNA"/>
</dbReference>
<name>A0A423WZ28_9PEZI</name>